<comment type="caution">
    <text evidence="1">The sequence shown here is derived from an EMBL/GenBank/DDBJ whole genome shotgun (WGS) entry which is preliminary data.</text>
</comment>
<organism evidence="1 2">
    <name type="scientific">Phenylobacterium ferrooxidans</name>
    <dbReference type="NCBI Taxonomy" id="2982689"/>
    <lineage>
        <taxon>Bacteria</taxon>
        <taxon>Pseudomonadati</taxon>
        <taxon>Pseudomonadota</taxon>
        <taxon>Alphaproteobacteria</taxon>
        <taxon>Caulobacterales</taxon>
        <taxon>Caulobacteraceae</taxon>
        <taxon>Phenylobacterium</taxon>
    </lineage>
</organism>
<dbReference type="RefSeq" id="WP_377367146.1">
    <property type="nucleotide sequence ID" value="NZ_JAOTJD010000002.1"/>
</dbReference>
<keyword evidence="2" id="KW-1185">Reference proteome</keyword>
<gene>
    <name evidence="1" type="ORF">OCL97_02040</name>
</gene>
<accession>A0ABW6CIJ1</accession>
<evidence type="ECO:0000313" key="1">
    <source>
        <dbReference type="EMBL" id="MFD3262739.1"/>
    </source>
</evidence>
<name>A0ABW6CIJ1_9CAUL</name>
<dbReference type="EMBL" id="JAOTJD010000002">
    <property type="protein sequence ID" value="MFD3262739.1"/>
    <property type="molecule type" value="Genomic_DNA"/>
</dbReference>
<dbReference type="Proteomes" id="UP001598130">
    <property type="component" value="Unassembled WGS sequence"/>
</dbReference>
<sequence>MRALPAGIPPWQPILHDGHSVGLAENAQTLFRMAIEPSCSAIAAELANAPRGPDERSWQKWGQLRDAQLELHRSYALALGGLWERHFRRHLFHSASALGPNTKTKLKDIEEGGWKTLSALFVETRGFPLTKFASHDDLELLFSVTSVVRHGNGNSSRTLFATNPRLFSNQPHSDWFSYFTLGGEPAHSIHNLEITFDDLVRFKDAIIDFWETISRLHASSSA</sequence>
<proteinExistence type="predicted"/>
<evidence type="ECO:0000313" key="2">
    <source>
        <dbReference type="Proteomes" id="UP001598130"/>
    </source>
</evidence>
<reference evidence="1 2" key="1">
    <citation type="submission" date="2022-09" db="EMBL/GenBank/DDBJ databases">
        <title>New species of Phenylobacterium.</title>
        <authorList>
            <person name="Mieszkin S."/>
        </authorList>
    </citation>
    <scope>NUCLEOTIDE SEQUENCE [LARGE SCALE GENOMIC DNA]</scope>
    <source>
        <strain evidence="1 2">HK31-G</strain>
    </source>
</reference>
<protein>
    <submittedName>
        <fullName evidence="1">Uncharacterized protein</fullName>
    </submittedName>
</protein>